<feature type="signal peptide" evidence="8">
    <location>
        <begin position="1"/>
        <end position="22"/>
    </location>
</feature>
<feature type="site" description="Important for catalytic activity, responsible for pKa modulation of the active site Glu and correct orientation of both the proton donor and substrate" evidence="6">
    <location>
        <position position="173"/>
    </location>
</feature>
<dbReference type="InterPro" id="IPR023296">
    <property type="entry name" value="Glyco_hydro_beta-prop_sf"/>
</dbReference>
<dbReference type="PANTHER" id="PTHR43772">
    <property type="entry name" value="ENDO-1,4-BETA-XYLANASE"/>
    <property type="match status" value="1"/>
</dbReference>
<comment type="caution">
    <text evidence="9">The sequence shown here is derived from an EMBL/GenBank/DDBJ whole genome shotgun (WGS) entry which is preliminary data.</text>
</comment>
<dbReference type="PANTHER" id="PTHR43772:SF2">
    <property type="entry name" value="PUTATIVE (AFU_ORTHOLOGUE AFUA_2G04480)-RELATED"/>
    <property type="match status" value="1"/>
</dbReference>
<evidence type="ECO:0000256" key="4">
    <source>
        <dbReference type="ARBA" id="ARBA00023277"/>
    </source>
</evidence>
<dbReference type="GO" id="GO:0004553">
    <property type="term" value="F:hydrolase activity, hydrolyzing O-glycosyl compounds"/>
    <property type="evidence" value="ECO:0007669"/>
    <property type="project" value="InterPro"/>
</dbReference>
<dbReference type="OrthoDB" id="9803461at2"/>
<comment type="similarity">
    <text evidence="1 7">Belongs to the glycosyl hydrolase 43 family.</text>
</comment>
<keyword evidence="3 7" id="KW-0378">Hydrolase</keyword>
<evidence type="ECO:0000256" key="7">
    <source>
        <dbReference type="RuleBase" id="RU361187"/>
    </source>
</evidence>
<dbReference type="EMBL" id="AFBR01000094">
    <property type="protein sequence ID" value="EGG50274.1"/>
    <property type="molecule type" value="Genomic_DNA"/>
</dbReference>
<dbReference type="eggNOG" id="COG3507">
    <property type="taxonomic scope" value="Bacteria"/>
</dbReference>
<proteinExistence type="inferred from homology"/>
<evidence type="ECO:0000313" key="10">
    <source>
        <dbReference type="Proteomes" id="UP000005546"/>
    </source>
</evidence>
<keyword evidence="2" id="KW-0858">Xylan degradation</keyword>
<keyword evidence="4" id="KW-0119">Carbohydrate metabolism</keyword>
<dbReference type="InterPro" id="IPR006710">
    <property type="entry name" value="Glyco_hydro_43"/>
</dbReference>
<evidence type="ECO:0000256" key="5">
    <source>
        <dbReference type="ARBA" id="ARBA00023295"/>
    </source>
</evidence>
<dbReference type="SUPFAM" id="SSF75005">
    <property type="entry name" value="Arabinanase/levansucrase/invertase"/>
    <property type="match status" value="1"/>
</dbReference>
<dbReference type="InterPro" id="IPR052176">
    <property type="entry name" value="Glycosyl_Hydrlase_43_Enz"/>
</dbReference>
<keyword evidence="10" id="KW-1185">Reference proteome</keyword>
<dbReference type="HOGENOM" id="CLU_009397_4_1_10"/>
<sequence length="329" mass="37215">MKKCVYAVCALLWAGCTASRPASDGSKDREQKETVQIDSLAPNPFIRHMYTADPSAHVWADGRLYVYASHDINPPRGCDLMDQYHVFSTDDMVHWTDHGEILRASQVPWGRKEGGFMWAPDCAYKDGTYYFYFPHPSGTYTNDSWKIGVATSKEPAANFTVRGYIEGLDPIIDPCVFVDDDGQAYLYQGGGGTCKGGRLKDNMMEIDGTMQAMEGLVDFHEATWVHKYNGKYYLSYSDNHNPGQEGEEGYNRMRYAVSDHPLGPWKYMGIYMGGSDCFTNHGSIVEYKGEWFAFYHSIALSGNPALRSVCVDRLYYNPDGTIRMVERRK</sequence>
<evidence type="ECO:0000256" key="1">
    <source>
        <dbReference type="ARBA" id="ARBA00009865"/>
    </source>
</evidence>
<dbReference type="STRING" id="762982.HMPREF9442_03299"/>
<reference evidence="9 10" key="1">
    <citation type="submission" date="2011-02" db="EMBL/GenBank/DDBJ databases">
        <authorList>
            <person name="Weinstock G."/>
            <person name="Sodergren E."/>
            <person name="Clifton S."/>
            <person name="Fulton L."/>
            <person name="Fulton B."/>
            <person name="Courtney L."/>
            <person name="Fronick C."/>
            <person name="Harrison M."/>
            <person name="Strong C."/>
            <person name="Farmer C."/>
            <person name="Delahaunty K."/>
            <person name="Markovic C."/>
            <person name="Hall O."/>
            <person name="Minx P."/>
            <person name="Tomlinson C."/>
            <person name="Mitreva M."/>
            <person name="Hou S."/>
            <person name="Chen J."/>
            <person name="Wollam A."/>
            <person name="Pepin K.H."/>
            <person name="Johnson M."/>
            <person name="Bhonagiri V."/>
            <person name="Zhang X."/>
            <person name="Suruliraj S."/>
            <person name="Warren W."/>
            <person name="Chinwalla A."/>
            <person name="Mardis E.R."/>
            <person name="Wilson R.K."/>
        </authorList>
    </citation>
    <scope>NUCLEOTIDE SEQUENCE [LARGE SCALE GENOMIC DNA]</scope>
    <source>
        <strain evidence="9 10">YIT 11841</strain>
    </source>
</reference>
<dbReference type="CDD" id="cd08990">
    <property type="entry name" value="GH43_AXH_like"/>
    <property type="match status" value="1"/>
</dbReference>
<evidence type="ECO:0000256" key="6">
    <source>
        <dbReference type="PIRSR" id="PIRSR606710-2"/>
    </source>
</evidence>
<evidence type="ECO:0000256" key="8">
    <source>
        <dbReference type="SAM" id="SignalP"/>
    </source>
</evidence>
<feature type="chain" id="PRO_5003306461" evidence="8">
    <location>
        <begin position="23"/>
        <end position="329"/>
    </location>
</feature>
<dbReference type="Pfam" id="PF04616">
    <property type="entry name" value="Glyco_hydro_43"/>
    <property type="match status" value="1"/>
</dbReference>
<dbReference type="Proteomes" id="UP000005546">
    <property type="component" value="Unassembled WGS sequence"/>
</dbReference>
<dbReference type="RefSeq" id="WP_008630011.1">
    <property type="nucleotide sequence ID" value="NZ_GL883887.1"/>
</dbReference>
<evidence type="ECO:0000313" key="9">
    <source>
        <dbReference type="EMBL" id="EGG50274.1"/>
    </source>
</evidence>
<accession>F3QYK5</accession>
<dbReference type="GO" id="GO:0045493">
    <property type="term" value="P:xylan catabolic process"/>
    <property type="evidence" value="ECO:0007669"/>
    <property type="project" value="UniProtKB-KW"/>
</dbReference>
<dbReference type="Gene3D" id="2.115.10.20">
    <property type="entry name" value="Glycosyl hydrolase domain, family 43"/>
    <property type="match status" value="1"/>
</dbReference>
<dbReference type="AlphaFoldDB" id="F3QYK5"/>
<keyword evidence="5 7" id="KW-0326">Glycosidase</keyword>
<protein>
    <submittedName>
        <fullName evidence="9">Glycosyl hydrolase, family 43</fullName>
    </submittedName>
</protein>
<name>F3QYK5_9BACT</name>
<organism evidence="9 10">
    <name type="scientific">Paraprevotella xylaniphila YIT 11841</name>
    <dbReference type="NCBI Taxonomy" id="762982"/>
    <lineage>
        <taxon>Bacteria</taxon>
        <taxon>Pseudomonadati</taxon>
        <taxon>Bacteroidota</taxon>
        <taxon>Bacteroidia</taxon>
        <taxon>Bacteroidales</taxon>
        <taxon>Prevotellaceae</taxon>
        <taxon>Paraprevotella</taxon>
    </lineage>
</organism>
<dbReference type="PROSITE" id="PS51257">
    <property type="entry name" value="PROKAR_LIPOPROTEIN"/>
    <property type="match status" value="1"/>
</dbReference>
<gene>
    <name evidence="9" type="ORF">HMPREF9442_03299</name>
</gene>
<keyword evidence="8" id="KW-0732">Signal</keyword>
<keyword evidence="2" id="KW-0624">Polysaccharide degradation</keyword>
<evidence type="ECO:0000256" key="2">
    <source>
        <dbReference type="ARBA" id="ARBA00022651"/>
    </source>
</evidence>
<evidence type="ECO:0000256" key="3">
    <source>
        <dbReference type="ARBA" id="ARBA00022801"/>
    </source>
</evidence>